<feature type="non-terminal residue" evidence="2">
    <location>
        <position position="115"/>
    </location>
</feature>
<protein>
    <recommendedName>
        <fullName evidence="1">RadC-like JAB domain-containing protein</fullName>
    </recommendedName>
</protein>
<feature type="domain" description="RadC-like JAB" evidence="1">
    <location>
        <begin position="15"/>
        <end position="90"/>
    </location>
</feature>
<name>X0Z5U6_9ZZZZ</name>
<dbReference type="Gene3D" id="3.40.140.10">
    <property type="entry name" value="Cytidine Deaminase, domain 2"/>
    <property type="match status" value="1"/>
</dbReference>
<reference evidence="2" key="1">
    <citation type="journal article" date="2014" name="Front. Microbiol.">
        <title>High frequency of phylogenetically diverse reductive dehalogenase-homologous genes in deep subseafloor sedimentary metagenomes.</title>
        <authorList>
            <person name="Kawai M."/>
            <person name="Futagami T."/>
            <person name="Toyoda A."/>
            <person name="Takaki Y."/>
            <person name="Nishi S."/>
            <person name="Hori S."/>
            <person name="Arai W."/>
            <person name="Tsubouchi T."/>
            <person name="Morono Y."/>
            <person name="Uchiyama I."/>
            <person name="Ito T."/>
            <person name="Fujiyama A."/>
            <person name="Inagaki F."/>
            <person name="Takami H."/>
        </authorList>
    </citation>
    <scope>NUCLEOTIDE SEQUENCE</scope>
    <source>
        <strain evidence="2">Expedition CK06-06</strain>
    </source>
</reference>
<dbReference type="AlphaFoldDB" id="X0Z5U6"/>
<proteinExistence type="predicted"/>
<sequence>MMACEKSADALLSAEAAATIRDEIAAAGGNEVFFIGTTDDERRVTAVTVAARGNAAEVPAFFHCVEAGDVVLHNHPGDNLTPSTADLHLAGAFGEMSVGFFITDNAAERVYVVVP</sequence>
<comment type="caution">
    <text evidence="2">The sequence shown here is derived from an EMBL/GenBank/DDBJ whole genome shotgun (WGS) entry which is preliminary data.</text>
</comment>
<evidence type="ECO:0000259" key="1">
    <source>
        <dbReference type="Pfam" id="PF04002"/>
    </source>
</evidence>
<evidence type="ECO:0000313" key="2">
    <source>
        <dbReference type="EMBL" id="GAG43886.1"/>
    </source>
</evidence>
<accession>X0Z5U6</accession>
<dbReference type="InterPro" id="IPR025657">
    <property type="entry name" value="RadC_JAB"/>
</dbReference>
<dbReference type="EMBL" id="BARS01052596">
    <property type="protein sequence ID" value="GAG43886.1"/>
    <property type="molecule type" value="Genomic_DNA"/>
</dbReference>
<dbReference type="SUPFAM" id="SSF102712">
    <property type="entry name" value="JAB1/MPN domain"/>
    <property type="match status" value="1"/>
</dbReference>
<organism evidence="2">
    <name type="scientific">marine sediment metagenome</name>
    <dbReference type="NCBI Taxonomy" id="412755"/>
    <lineage>
        <taxon>unclassified sequences</taxon>
        <taxon>metagenomes</taxon>
        <taxon>ecological metagenomes</taxon>
    </lineage>
</organism>
<dbReference type="Pfam" id="PF04002">
    <property type="entry name" value="RadC"/>
    <property type="match status" value="1"/>
</dbReference>
<gene>
    <name evidence="2" type="ORF">S01H1_78177</name>
</gene>